<dbReference type="InterPro" id="IPR036415">
    <property type="entry name" value="Lamin_tail_dom_sf"/>
</dbReference>
<proteinExistence type="predicted"/>
<evidence type="ECO:0000259" key="3">
    <source>
        <dbReference type="PROSITE" id="PS51841"/>
    </source>
</evidence>
<name>A0A849ANK7_9MICO</name>
<reference evidence="4 5" key="1">
    <citation type="submission" date="2020-05" db="EMBL/GenBank/DDBJ databases">
        <title>Flexivirga sp. ID2601S isolated from air conditioner.</title>
        <authorList>
            <person name="Kim D.H."/>
        </authorList>
    </citation>
    <scope>NUCLEOTIDE SEQUENCE [LARGE SCALE GENOMIC DNA]</scope>
    <source>
        <strain evidence="4 5">ID2601S</strain>
    </source>
</reference>
<dbReference type="PANTHER" id="PTHR42834">
    <property type="entry name" value="ENDONUCLEASE/EXONUCLEASE/PHOSPHATASE FAMILY PROTEIN (AFU_ORTHOLOGUE AFUA_3G09210)"/>
    <property type="match status" value="1"/>
</dbReference>
<comment type="caution">
    <text evidence="4">The sequence shown here is derived from an EMBL/GenBank/DDBJ whole genome shotgun (WGS) entry which is preliminary data.</text>
</comment>
<dbReference type="PANTHER" id="PTHR42834:SF1">
    <property type="entry name" value="ENDONUCLEASE_EXONUCLEASE_PHOSPHATASE FAMILY PROTEIN (AFU_ORTHOLOGUE AFUA_3G09210)"/>
    <property type="match status" value="1"/>
</dbReference>
<dbReference type="Pfam" id="PF19580">
    <property type="entry name" value="Exo_endo_phos_3"/>
    <property type="match status" value="1"/>
</dbReference>
<protein>
    <submittedName>
        <fullName evidence="4">Nuclease</fullName>
    </submittedName>
</protein>
<sequence length="793" mass="81714">MSHRSARVRLVTLLAATALGGAGAVTLATPAAHAASPNVVISAVYGGGGNSGAPYKNDYIELYNTGSSAIDLSGWSLTYRSASGGSGGSTALTGSIAPGGHFLVQEGAGSGSAAALPAPDATGTLNMSATAGSVVLAQGGTTVDTVGYGNVTSTYVESSPAPAMSNTLSDIRTKGCTDTDNNASDFVSGAPSPLNSSAPQGVCGSGSTTPPPPTGEPATIEQVQGTGFQSPLAGKNVRDVRGIVTAVNGTSGFWMQAATPDDDPRTSEGIYVYGGSTAKVGDDVTVAAKVTEYRPGGRSGTGNLTTTELTAPTVIVNSSGNQLPAPVVVGSPGHVPPAQVVESGAPGNVETAGLTLDPAKNALDFWESLEGMRIQEDDARVVGPTATNYGETPIIPGNTTDVTNTPRGGILYKSYETPNAMRLILSDALLPTGSVAPANVGDSLPGATVGVLDYNFGNFVLMGTEVPALKSGGLQRETTTAQSGKEAAIATFNVENLAPSDPQTKYDRLAGQIVRNLQAPDIVALEEIQDNSGAADDGTVDSTATSDKLIAAIAAAGGPAYQATWVNPENDTDGGQPGGNIRQVFLYRTDRGMSFVQKDGGTATTSTQVVGKGPKTSITFSPGRIDPTNAAWDNSRKPLVGQFEWQGKPLFVIANHFNSKGGDDSIMGRFQPPVRGSETQRHAQATVVRGFVDDLLAADKNAQVVVLGDLNDFDFSQTADILVGSGKTALTDLPRTLPVGERYTYDYQGNSQVLDQILISQGFGKKWSYDIVHTNSEFYDQDSDHDPQVVRVQ</sequence>
<gene>
    <name evidence="4" type="ORF">HJ588_11630</name>
</gene>
<dbReference type="Gene3D" id="3.60.10.10">
    <property type="entry name" value="Endonuclease/exonuclease/phosphatase"/>
    <property type="match status" value="1"/>
</dbReference>
<feature type="signal peptide" evidence="2">
    <location>
        <begin position="1"/>
        <end position="34"/>
    </location>
</feature>
<keyword evidence="5" id="KW-1185">Reference proteome</keyword>
<dbReference type="AlphaFoldDB" id="A0A849ANK7"/>
<feature type="region of interest" description="Disordered" evidence="1">
    <location>
        <begin position="597"/>
        <end position="625"/>
    </location>
</feature>
<evidence type="ECO:0000256" key="1">
    <source>
        <dbReference type="SAM" id="MobiDB-lite"/>
    </source>
</evidence>
<feature type="region of interest" description="Disordered" evidence="1">
    <location>
        <begin position="175"/>
        <end position="218"/>
    </location>
</feature>
<dbReference type="EMBL" id="JABENB010000001">
    <property type="protein sequence ID" value="NNG39920.1"/>
    <property type="molecule type" value="Genomic_DNA"/>
</dbReference>
<accession>A0A849ANK7</accession>
<keyword evidence="2" id="KW-0732">Signal</keyword>
<dbReference type="PROSITE" id="PS51318">
    <property type="entry name" value="TAT"/>
    <property type="match status" value="1"/>
</dbReference>
<dbReference type="Proteomes" id="UP000557772">
    <property type="component" value="Unassembled WGS sequence"/>
</dbReference>
<feature type="chain" id="PRO_5032922966" evidence="2">
    <location>
        <begin position="35"/>
        <end position="793"/>
    </location>
</feature>
<evidence type="ECO:0000256" key="2">
    <source>
        <dbReference type="SAM" id="SignalP"/>
    </source>
</evidence>
<evidence type="ECO:0000313" key="5">
    <source>
        <dbReference type="Proteomes" id="UP000557772"/>
    </source>
</evidence>
<dbReference type="InterPro" id="IPR036691">
    <property type="entry name" value="Endo/exonu/phosph_ase_sf"/>
</dbReference>
<dbReference type="PROSITE" id="PS51841">
    <property type="entry name" value="LTD"/>
    <property type="match status" value="1"/>
</dbReference>
<dbReference type="InterPro" id="IPR001322">
    <property type="entry name" value="Lamin_tail_dom"/>
</dbReference>
<dbReference type="RefSeq" id="WP_171155116.1">
    <property type="nucleotide sequence ID" value="NZ_JABENB010000001.1"/>
</dbReference>
<dbReference type="SUPFAM" id="SSF56219">
    <property type="entry name" value="DNase I-like"/>
    <property type="match status" value="1"/>
</dbReference>
<dbReference type="GO" id="GO:0003824">
    <property type="term" value="F:catalytic activity"/>
    <property type="evidence" value="ECO:0007669"/>
    <property type="project" value="InterPro"/>
</dbReference>
<dbReference type="CDD" id="cd04486">
    <property type="entry name" value="YhcR_OBF_like"/>
    <property type="match status" value="1"/>
</dbReference>
<organism evidence="4 5">
    <name type="scientific">Flexivirga aerilata</name>
    <dbReference type="NCBI Taxonomy" id="1656889"/>
    <lineage>
        <taxon>Bacteria</taxon>
        <taxon>Bacillati</taxon>
        <taxon>Actinomycetota</taxon>
        <taxon>Actinomycetes</taxon>
        <taxon>Micrococcales</taxon>
        <taxon>Dermacoccaceae</taxon>
        <taxon>Flexivirga</taxon>
    </lineage>
</organism>
<dbReference type="Pfam" id="PF00932">
    <property type="entry name" value="LTD"/>
    <property type="match status" value="1"/>
</dbReference>
<evidence type="ECO:0000313" key="4">
    <source>
        <dbReference type="EMBL" id="NNG39920.1"/>
    </source>
</evidence>
<feature type="domain" description="LTD" evidence="3">
    <location>
        <begin position="29"/>
        <end position="150"/>
    </location>
</feature>
<dbReference type="SUPFAM" id="SSF74853">
    <property type="entry name" value="Lamin A/C globular tail domain"/>
    <property type="match status" value="1"/>
</dbReference>
<dbReference type="InterPro" id="IPR006311">
    <property type="entry name" value="TAT_signal"/>
</dbReference>
<dbReference type="InterPro" id="IPR005135">
    <property type="entry name" value="Endo/exonuclease/phosphatase"/>
</dbReference>